<keyword evidence="1" id="KW-0282">Flagellum</keyword>
<dbReference type="NCBIfam" id="NF009435">
    <property type="entry name" value="PRK12794.1"/>
    <property type="match status" value="1"/>
</dbReference>
<reference evidence="1" key="1">
    <citation type="submission" date="2020-08" db="EMBL/GenBank/DDBJ databases">
        <title>Sulfitobacter aestuariivivens sp. nov., isolated from a tidal flat.</title>
        <authorList>
            <person name="Park S."/>
            <person name="Yoon J.-H."/>
        </authorList>
    </citation>
    <scope>NUCLEOTIDE SEQUENCE</scope>
    <source>
        <strain evidence="1">TSTF-M16</strain>
    </source>
</reference>
<dbReference type="GO" id="GO:0044781">
    <property type="term" value="P:bacterial-type flagellum organization"/>
    <property type="evidence" value="ECO:0007669"/>
    <property type="project" value="InterPro"/>
</dbReference>
<dbReference type="Pfam" id="PF07309">
    <property type="entry name" value="FlaF"/>
    <property type="match status" value="1"/>
</dbReference>
<protein>
    <submittedName>
        <fullName evidence="1">Flagellar biosynthesis regulator FlaF</fullName>
    </submittedName>
</protein>
<comment type="caution">
    <text evidence="1">The sequence shown here is derived from an EMBL/GenBank/DDBJ whole genome shotgun (WGS) entry which is preliminary data.</text>
</comment>
<dbReference type="RefSeq" id="WP_191076470.1">
    <property type="nucleotide sequence ID" value="NZ_JACTAG010000002.1"/>
</dbReference>
<keyword evidence="1" id="KW-0966">Cell projection</keyword>
<accession>A0A927HGG7</accession>
<keyword evidence="2" id="KW-1185">Reference proteome</keyword>
<organism evidence="1 2">
    <name type="scientific">Sulfitobacter aestuariivivens</name>
    <dbReference type="NCBI Taxonomy" id="2766981"/>
    <lineage>
        <taxon>Bacteria</taxon>
        <taxon>Pseudomonadati</taxon>
        <taxon>Pseudomonadota</taxon>
        <taxon>Alphaproteobacteria</taxon>
        <taxon>Rhodobacterales</taxon>
        <taxon>Roseobacteraceae</taxon>
        <taxon>Sulfitobacter</taxon>
    </lineage>
</organism>
<keyword evidence="1" id="KW-0969">Cilium</keyword>
<dbReference type="AlphaFoldDB" id="A0A927HGG7"/>
<dbReference type="InterPro" id="IPR010845">
    <property type="entry name" value="FlaF"/>
</dbReference>
<gene>
    <name evidence="1" type="primary">flaF</name>
    <name evidence="1" type="ORF">H9Q16_16315</name>
</gene>
<dbReference type="Proteomes" id="UP000635142">
    <property type="component" value="Unassembled WGS sequence"/>
</dbReference>
<proteinExistence type="predicted"/>
<dbReference type="EMBL" id="JACTAG010000002">
    <property type="protein sequence ID" value="MBD3665498.1"/>
    <property type="molecule type" value="Genomic_DNA"/>
</dbReference>
<name>A0A927HGG7_9RHOB</name>
<evidence type="ECO:0000313" key="1">
    <source>
        <dbReference type="EMBL" id="MBD3665498.1"/>
    </source>
</evidence>
<evidence type="ECO:0000313" key="2">
    <source>
        <dbReference type="Proteomes" id="UP000635142"/>
    </source>
</evidence>
<sequence length="123" mass="14073">MNSIAMAQRAYAPTTAPTRSDRSVEYDVIARVTSRLKRAITRKDFPRLLEALHENRKLWRTLAIEVADKNNALPADLRGRIFYLAEFTDHQTRRVMRQKESAVPLLEVNTAILRGLKQDGPVT</sequence>